<protein>
    <submittedName>
        <fullName evidence="3">Phlebovirus glycoprotein G2 fusion domain-containing protein</fullName>
    </submittedName>
</protein>
<reference evidence="3" key="1">
    <citation type="submission" date="2022-11" db="UniProtKB">
        <authorList>
            <consortium name="WormBaseParasite"/>
        </authorList>
    </citation>
    <scope>IDENTIFICATION</scope>
</reference>
<evidence type="ECO:0000313" key="2">
    <source>
        <dbReference type="Proteomes" id="UP000887574"/>
    </source>
</evidence>
<dbReference type="AlphaFoldDB" id="A0A915DP83"/>
<keyword evidence="2" id="KW-1185">Reference proteome</keyword>
<dbReference type="Proteomes" id="UP000887574">
    <property type="component" value="Unplaced"/>
</dbReference>
<organism evidence="2 3">
    <name type="scientific">Ditylenchus dipsaci</name>
    <dbReference type="NCBI Taxonomy" id="166011"/>
    <lineage>
        <taxon>Eukaryota</taxon>
        <taxon>Metazoa</taxon>
        <taxon>Ecdysozoa</taxon>
        <taxon>Nematoda</taxon>
        <taxon>Chromadorea</taxon>
        <taxon>Rhabditida</taxon>
        <taxon>Tylenchina</taxon>
        <taxon>Tylenchomorpha</taxon>
        <taxon>Sphaerularioidea</taxon>
        <taxon>Anguinidae</taxon>
        <taxon>Anguininae</taxon>
        <taxon>Ditylenchus</taxon>
    </lineage>
</organism>
<accession>A0A915DP83</accession>
<evidence type="ECO:0000313" key="3">
    <source>
        <dbReference type="WBParaSite" id="jg21508"/>
    </source>
</evidence>
<dbReference type="Pfam" id="PF07245">
    <property type="entry name" value="Phlebovirus_G2"/>
    <property type="match status" value="1"/>
</dbReference>
<evidence type="ECO:0000259" key="1">
    <source>
        <dbReference type="Pfam" id="PF07245"/>
    </source>
</evidence>
<feature type="domain" description="Phlebovirus glycoprotein G2 fusion" evidence="1">
    <location>
        <begin position="61"/>
        <end position="103"/>
    </location>
</feature>
<sequence>MLGTYGHKLAKLSLVKQLLKAPSALIMSCLLLRDQNLKPIGNIQFNLRHVVQNAHRILKKMPSAGSCTGDKMCFTKTRDPIDELDSTANNAPGYSRCVNSSGGS</sequence>
<proteinExistence type="predicted"/>
<name>A0A915DP83_9BILA</name>
<dbReference type="InterPro" id="IPR009878">
    <property type="entry name" value="Phlebovirus_G2_fusion"/>
</dbReference>
<dbReference type="WBParaSite" id="jg21508">
    <property type="protein sequence ID" value="jg21508"/>
    <property type="gene ID" value="jg21508"/>
</dbReference>